<protein>
    <submittedName>
        <fullName evidence="2">Uncharacterized protein</fullName>
    </submittedName>
</protein>
<reference evidence="2 3" key="1">
    <citation type="submission" date="2015-04" db="EMBL/GenBank/DDBJ databases">
        <title>Lasius niger genome sequencing.</title>
        <authorList>
            <person name="Konorov E.A."/>
            <person name="Nikitin M.A."/>
            <person name="Kirill M.V."/>
            <person name="Chang P."/>
        </authorList>
    </citation>
    <scope>NUCLEOTIDE SEQUENCE [LARGE SCALE GENOMIC DNA]</scope>
    <source>
        <tissue evidence="2">Whole</tissue>
    </source>
</reference>
<gene>
    <name evidence="2" type="ORF">RF55_26345</name>
</gene>
<feature type="region of interest" description="Disordered" evidence="1">
    <location>
        <begin position="1"/>
        <end position="35"/>
    </location>
</feature>
<proteinExistence type="predicted"/>
<dbReference type="PaxDb" id="67767-A0A0J7JTT4"/>
<dbReference type="Proteomes" id="UP000036403">
    <property type="component" value="Unassembled WGS sequence"/>
</dbReference>
<evidence type="ECO:0000313" key="3">
    <source>
        <dbReference type="Proteomes" id="UP000036403"/>
    </source>
</evidence>
<evidence type="ECO:0000256" key="1">
    <source>
        <dbReference type="SAM" id="MobiDB-lite"/>
    </source>
</evidence>
<sequence length="114" mass="12935">MHQHVVKPGAEGGRQRVQRAARFGVQPPAHHGLQQPRVGMPVLQRIAQQRDAAFRQLFQQRQLLLRPLEFDHRFVLRSGGLQQLIIYAVLCAQPQTLSLPRLHHQRHLPAGQGG</sequence>
<name>A0A0J7JTT4_LASNI</name>
<accession>A0A0J7JTT4</accession>
<dbReference type="EMBL" id="LBMM01035557">
    <property type="protein sequence ID" value="KMQ81429.1"/>
    <property type="molecule type" value="Genomic_DNA"/>
</dbReference>
<dbReference type="AlphaFoldDB" id="A0A0J7JTT4"/>
<organism evidence="2 3">
    <name type="scientific">Lasius niger</name>
    <name type="common">Black garden ant</name>
    <dbReference type="NCBI Taxonomy" id="67767"/>
    <lineage>
        <taxon>Eukaryota</taxon>
        <taxon>Metazoa</taxon>
        <taxon>Ecdysozoa</taxon>
        <taxon>Arthropoda</taxon>
        <taxon>Hexapoda</taxon>
        <taxon>Insecta</taxon>
        <taxon>Pterygota</taxon>
        <taxon>Neoptera</taxon>
        <taxon>Endopterygota</taxon>
        <taxon>Hymenoptera</taxon>
        <taxon>Apocrita</taxon>
        <taxon>Aculeata</taxon>
        <taxon>Formicoidea</taxon>
        <taxon>Formicidae</taxon>
        <taxon>Formicinae</taxon>
        <taxon>Lasius</taxon>
        <taxon>Lasius</taxon>
    </lineage>
</organism>
<comment type="caution">
    <text evidence="2">The sequence shown here is derived from an EMBL/GenBank/DDBJ whole genome shotgun (WGS) entry which is preliminary data.</text>
</comment>
<evidence type="ECO:0000313" key="2">
    <source>
        <dbReference type="EMBL" id="KMQ81429.1"/>
    </source>
</evidence>
<keyword evidence="3" id="KW-1185">Reference proteome</keyword>